<dbReference type="RefSeq" id="XP_056695175.1">
    <property type="nucleotide sequence ID" value="XM_056839197.1"/>
</dbReference>
<evidence type="ECO:0000313" key="1">
    <source>
        <dbReference type="Proteomes" id="UP000813463"/>
    </source>
</evidence>
<name>A0ABM3RHS8_SPIOL</name>
<dbReference type="Proteomes" id="UP000813463">
    <property type="component" value="Chromosome 3"/>
</dbReference>
<dbReference type="PANTHER" id="PTHR33240">
    <property type="entry name" value="OS08G0508500 PROTEIN"/>
    <property type="match status" value="1"/>
</dbReference>
<reference evidence="2" key="2">
    <citation type="submission" date="2025-08" db="UniProtKB">
        <authorList>
            <consortium name="RefSeq"/>
        </authorList>
    </citation>
    <scope>IDENTIFICATION</scope>
    <source>
        <tissue evidence="2">Leaf</tissue>
    </source>
</reference>
<reference evidence="1" key="1">
    <citation type="journal article" date="2021" name="Nat. Commun.">
        <title>Genomic analyses provide insights into spinach domestication and the genetic basis of agronomic traits.</title>
        <authorList>
            <person name="Cai X."/>
            <person name="Sun X."/>
            <person name="Xu C."/>
            <person name="Sun H."/>
            <person name="Wang X."/>
            <person name="Ge C."/>
            <person name="Zhang Z."/>
            <person name="Wang Q."/>
            <person name="Fei Z."/>
            <person name="Jiao C."/>
            <person name="Wang Q."/>
        </authorList>
    </citation>
    <scope>NUCLEOTIDE SEQUENCE [LARGE SCALE GENOMIC DNA]</scope>
    <source>
        <strain evidence="1">cv. Varoflay</strain>
    </source>
</reference>
<dbReference type="GeneID" id="130469741"/>
<gene>
    <name evidence="2" type="primary">LOC130469741</name>
</gene>
<proteinExistence type="predicted"/>
<accession>A0ABM3RHS8</accession>
<keyword evidence="1" id="KW-1185">Reference proteome</keyword>
<organism evidence="1 2">
    <name type="scientific">Spinacia oleracea</name>
    <name type="common">Spinach</name>
    <dbReference type="NCBI Taxonomy" id="3562"/>
    <lineage>
        <taxon>Eukaryota</taxon>
        <taxon>Viridiplantae</taxon>
        <taxon>Streptophyta</taxon>
        <taxon>Embryophyta</taxon>
        <taxon>Tracheophyta</taxon>
        <taxon>Spermatophyta</taxon>
        <taxon>Magnoliopsida</taxon>
        <taxon>eudicotyledons</taxon>
        <taxon>Gunneridae</taxon>
        <taxon>Pentapetalae</taxon>
        <taxon>Caryophyllales</taxon>
        <taxon>Chenopodiaceae</taxon>
        <taxon>Chenopodioideae</taxon>
        <taxon>Anserineae</taxon>
        <taxon>Spinacia</taxon>
    </lineage>
</organism>
<sequence>MKRLEHDPKTIEKIHYPIIGFGGGVIHPQGIITLPLRVGGRHQSKNLNVQFLIVKYLTTYNIILGRRTLNQAKAVIVSHLMLMKYVCDKGTVGTIHGDQQQARDFYLTTLNPEAWGSGKINEEEIPSIDPNVAVHKLNVDGALKPVRQKKRNHGEARNKAAAEEVQKLLDASFIFLSQYPNG</sequence>
<evidence type="ECO:0000313" key="2">
    <source>
        <dbReference type="RefSeq" id="XP_056695175.1"/>
    </source>
</evidence>
<dbReference type="PANTHER" id="PTHR33240:SF17">
    <property type="entry name" value="EUKARYOTIC PEPTIDE CHAIN RELEASE FACTOR GTP-BINDING SUBUNIT-LIKE"/>
    <property type="match status" value="1"/>
</dbReference>
<protein>
    <submittedName>
        <fullName evidence="2">Uncharacterized protein</fullName>
    </submittedName>
</protein>